<accession>A0A5B1CIM2</accession>
<sequence length="373" mass="42215">MWGSHPGAHAPGRELPALRAYRAVTDATSRAKGDYKNPLATKPMQYCLTIDTEEEWNWADGFPVHSTGVENISRLGRFAGLCERYGAKTTYLVNYAVLDHGSSCDVIQQFSESDLVEIGMHVHPWTTPPYHSTDNTTRTSFLENLSVDHAVEKLNSTYQLHRKRGFHPRSYRGGRYSSGKTTLQFLSQNGFCVDSSVCPFSTWPDDGAPNYSDRNPDPNVLVQHDANSPNLWSIPLTRIYSRQPFDTWNKIHHLIENTSLSRLRLVGVMERLNLVRRIWLNFETEKVGAMLWTIRNAHRLGLPYLCFTVHSSSLSVGPSPYARTDDQVDRIFDGVEQVLKCLASDPRYQPATLAEIAENLDATQPRQANHKIN</sequence>
<dbReference type="GO" id="GO:0005975">
    <property type="term" value="P:carbohydrate metabolic process"/>
    <property type="evidence" value="ECO:0007669"/>
    <property type="project" value="InterPro"/>
</dbReference>
<organism evidence="1 2">
    <name type="scientific">Rubripirellula obstinata</name>
    <dbReference type="NCBI Taxonomy" id="406547"/>
    <lineage>
        <taxon>Bacteria</taxon>
        <taxon>Pseudomonadati</taxon>
        <taxon>Planctomycetota</taxon>
        <taxon>Planctomycetia</taxon>
        <taxon>Pirellulales</taxon>
        <taxon>Pirellulaceae</taxon>
        <taxon>Rubripirellula</taxon>
    </lineage>
</organism>
<dbReference type="InterPro" id="IPR011330">
    <property type="entry name" value="Glyco_hydro/deAcase_b/a-brl"/>
</dbReference>
<dbReference type="AlphaFoldDB" id="A0A5B1CIM2"/>
<evidence type="ECO:0000313" key="2">
    <source>
        <dbReference type="Proteomes" id="UP000322699"/>
    </source>
</evidence>
<name>A0A5B1CIM2_9BACT</name>
<dbReference type="EMBL" id="VRLW01000001">
    <property type="protein sequence ID" value="KAA1261007.1"/>
    <property type="molecule type" value="Genomic_DNA"/>
</dbReference>
<dbReference type="Proteomes" id="UP000322699">
    <property type="component" value="Unassembled WGS sequence"/>
</dbReference>
<protein>
    <recommendedName>
        <fullName evidence="3">NodB homology domain-containing protein</fullName>
    </recommendedName>
</protein>
<dbReference type="SUPFAM" id="SSF88713">
    <property type="entry name" value="Glycoside hydrolase/deacetylase"/>
    <property type="match status" value="1"/>
</dbReference>
<comment type="caution">
    <text evidence="1">The sequence shown here is derived from an EMBL/GenBank/DDBJ whole genome shotgun (WGS) entry which is preliminary data.</text>
</comment>
<evidence type="ECO:0008006" key="3">
    <source>
        <dbReference type="Google" id="ProtNLM"/>
    </source>
</evidence>
<gene>
    <name evidence="1" type="ORF">LF1_35490</name>
</gene>
<reference evidence="1 2" key="1">
    <citation type="submission" date="2019-08" db="EMBL/GenBank/DDBJ databases">
        <title>Deep-cultivation of Planctomycetes and their phenomic and genomic characterization uncovers novel biology.</title>
        <authorList>
            <person name="Wiegand S."/>
            <person name="Jogler M."/>
            <person name="Boedeker C."/>
            <person name="Pinto D."/>
            <person name="Vollmers J."/>
            <person name="Rivas-Marin E."/>
            <person name="Kohn T."/>
            <person name="Peeters S.H."/>
            <person name="Heuer A."/>
            <person name="Rast P."/>
            <person name="Oberbeckmann S."/>
            <person name="Bunk B."/>
            <person name="Jeske O."/>
            <person name="Meyerdierks A."/>
            <person name="Storesund J.E."/>
            <person name="Kallscheuer N."/>
            <person name="Luecker S."/>
            <person name="Lage O.M."/>
            <person name="Pohl T."/>
            <person name="Merkel B.J."/>
            <person name="Hornburger P."/>
            <person name="Mueller R.-W."/>
            <person name="Bruemmer F."/>
            <person name="Labrenz M."/>
            <person name="Spormann A.M."/>
            <person name="Op Den Camp H."/>
            <person name="Overmann J."/>
            <person name="Amann R."/>
            <person name="Jetten M.S.M."/>
            <person name="Mascher T."/>
            <person name="Medema M.H."/>
            <person name="Devos D.P."/>
            <person name="Kaster A.-K."/>
            <person name="Ovreas L."/>
            <person name="Rohde M."/>
            <person name="Galperin M.Y."/>
            <person name="Jogler C."/>
        </authorList>
    </citation>
    <scope>NUCLEOTIDE SEQUENCE [LARGE SCALE GENOMIC DNA]</scope>
    <source>
        <strain evidence="1 2">LF1</strain>
    </source>
</reference>
<dbReference type="Gene3D" id="3.20.20.370">
    <property type="entry name" value="Glycoside hydrolase/deacetylase"/>
    <property type="match status" value="1"/>
</dbReference>
<keyword evidence="2" id="KW-1185">Reference proteome</keyword>
<evidence type="ECO:0000313" key="1">
    <source>
        <dbReference type="EMBL" id="KAA1261007.1"/>
    </source>
</evidence>
<proteinExistence type="predicted"/>